<evidence type="ECO:0000313" key="3">
    <source>
        <dbReference type="Proteomes" id="UP000275663"/>
    </source>
</evidence>
<evidence type="ECO:0000313" key="2">
    <source>
        <dbReference type="EMBL" id="AZP11595.1"/>
    </source>
</evidence>
<feature type="domain" description="ABC-type transport auxiliary lipoprotein component" evidence="1">
    <location>
        <begin position="75"/>
        <end position="223"/>
    </location>
</feature>
<sequence>MTDRKVSYSAITQRSLALVKLVLSRLNKRKNLMLSPRLAKLCLSLSMATLLQACAGSATAPRFNYDFGALPISSLASNAKIAISLADVSAPATLDSNAMLYRLDYDNAQMLRPYAQHRWSMPPAQLMTQRIKARMATADATVVSVADGVSDLPILKIDLDEFTQIFSSASQSHAQISLRATLVKRNKLIAQRYFSLATKSDSADAPGGAKAMQIAVDSSISEIMLWLQTNSGN</sequence>
<dbReference type="EMBL" id="CP034464">
    <property type="protein sequence ID" value="AZP11595.1"/>
    <property type="molecule type" value="Genomic_DNA"/>
</dbReference>
<dbReference type="Pfam" id="PF03886">
    <property type="entry name" value="ABC_trans_aux"/>
    <property type="match status" value="1"/>
</dbReference>
<dbReference type="SUPFAM" id="SSF159594">
    <property type="entry name" value="XCC0632-like"/>
    <property type="match status" value="1"/>
</dbReference>
<dbReference type="AlphaFoldDB" id="A0A3Q9BPP3"/>
<evidence type="ECO:0000259" key="1">
    <source>
        <dbReference type="Pfam" id="PF03886"/>
    </source>
</evidence>
<accession>A0A3Q9BPP3</accession>
<protein>
    <submittedName>
        <fullName evidence="2">ABC transporter</fullName>
    </submittedName>
</protein>
<keyword evidence="3" id="KW-1185">Reference proteome</keyword>
<dbReference type="Gene3D" id="3.40.50.10610">
    <property type="entry name" value="ABC-type transport auxiliary lipoprotein component"/>
    <property type="match status" value="1"/>
</dbReference>
<name>A0A3Q9BPP3_9BURK</name>
<reference evidence="2 3" key="1">
    <citation type="journal article" date="2011" name="Int. J. Syst. Evol. Microbiol.">
        <title>Description of Undibacterium oligocarboniphilum sp. nov., isolated from purified water, and Undibacterium pigrum strain CCUG 49012 as the type strain of Undibacterium parvum sp. nov., and emended descriptions of the genus Undibacterium and the species Undibacterium pigrum.</title>
        <authorList>
            <person name="Eder W."/>
            <person name="Wanner G."/>
            <person name="Ludwig W."/>
            <person name="Busse H.J."/>
            <person name="Ziemke-Kageler F."/>
            <person name="Lang E."/>
        </authorList>
    </citation>
    <scope>NUCLEOTIDE SEQUENCE [LARGE SCALE GENOMIC DNA]</scope>
    <source>
        <strain evidence="2 3">DSM 23061</strain>
    </source>
</reference>
<gene>
    <name evidence="2" type="ORF">EJN92_06015</name>
</gene>
<proteinExistence type="predicted"/>
<dbReference type="Proteomes" id="UP000275663">
    <property type="component" value="Chromosome"/>
</dbReference>
<dbReference type="KEGG" id="upv:EJN92_06015"/>
<organism evidence="2 3">
    <name type="scientific">Undibacterium parvum</name>
    <dbReference type="NCBI Taxonomy" id="401471"/>
    <lineage>
        <taxon>Bacteria</taxon>
        <taxon>Pseudomonadati</taxon>
        <taxon>Pseudomonadota</taxon>
        <taxon>Betaproteobacteria</taxon>
        <taxon>Burkholderiales</taxon>
        <taxon>Oxalobacteraceae</taxon>
        <taxon>Undibacterium</taxon>
    </lineage>
</organism>
<dbReference type="InterPro" id="IPR005586">
    <property type="entry name" value="ABC_trans_aux"/>
</dbReference>